<proteinExistence type="predicted"/>
<dbReference type="EMBL" id="BARW01000212">
    <property type="protein sequence ID" value="GAI61096.1"/>
    <property type="molecule type" value="Genomic_DNA"/>
</dbReference>
<sequence length="77" mass="9112">MLNVWVRRNPTGFETFDMEGIEELEEQLKGLEAFKPLDDKEEICAEITGPWGEIRQLLSQPFLKNIWFDPESPRFKQ</sequence>
<dbReference type="AlphaFoldDB" id="X1R201"/>
<protein>
    <submittedName>
        <fullName evidence="1">Uncharacterized protein</fullName>
    </submittedName>
</protein>
<organism evidence="1">
    <name type="scientific">marine sediment metagenome</name>
    <dbReference type="NCBI Taxonomy" id="412755"/>
    <lineage>
        <taxon>unclassified sequences</taxon>
        <taxon>metagenomes</taxon>
        <taxon>ecological metagenomes</taxon>
    </lineage>
</organism>
<comment type="caution">
    <text evidence="1">The sequence shown here is derived from an EMBL/GenBank/DDBJ whole genome shotgun (WGS) entry which is preliminary data.</text>
</comment>
<reference evidence="1" key="1">
    <citation type="journal article" date="2014" name="Front. Microbiol.">
        <title>High frequency of phylogenetically diverse reductive dehalogenase-homologous genes in deep subseafloor sedimentary metagenomes.</title>
        <authorList>
            <person name="Kawai M."/>
            <person name="Futagami T."/>
            <person name="Toyoda A."/>
            <person name="Takaki Y."/>
            <person name="Nishi S."/>
            <person name="Hori S."/>
            <person name="Arai W."/>
            <person name="Tsubouchi T."/>
            <person name="Morono Y."/>
            <person name="Uchiyama I."/>
            <person name="Ito T."/>
            <person name="Fujiyama A."/>
            <person name="Inagaki F."/>
            <person name="Takami H."/>
        </authorList>
    </citation>
    <scope>NUCLEOTIDE SEQUENCE</scope>
    <source>
        <strain evidence="1">Expedition CK06-06</strain>
    </source>
</reference>
<accession>X1R201</accession>
<gene>
    <name evidence="1" type="ORF">S12H4_01174</name>
</gene>
<evidence type="ECO:0000313" key="1">
    <source>
        <dbReference type="EMBL" id="GAI61096.1"/>
    </source>
</evidence>
<name>X1R201_9ZZZZ</name>